<feature type="domain" description="Bro-N" evidence="1">
    <location>
        <begin position="19"/>
        <end position="118"/>
    </location>
</feature>
<dbReference type="PANTHER" id="PTHR36180:SF2">
    <property type="entry name" value="BRO FAMILY PROTEIN"/>
    <property type="match status" value="1"/>
</dbReference>
<dbReference type="PANTHER" id="PTHR36180">
    <property type="entry name" value="DNA-BINDING PROTEIN-RELATED-RELATED"/>
    <property type="match status" value="1"/>
</dbReference>
<dbReference type="PROSITE" id="PS51750">
    <property type="entry name" value="BRO_N"/>
    <property type="match status" value="1"/>
</dbReference>
<dbReference type="GO" id="GO:0003677">
    <property type="term" value="F:DNA binding"/>
    <property type="evidence" value="ECO:0007669"/>
    <property type="project" value="InterPro"/>
</dbReference>
<evidence type="ECO:0000313" key="2">
    <source>
        <dbReference type="EMBL" id="QCT70201.1"/>
    </source>
</evidence>
<dbReference type="KEGG" id="emt:CPZ25_002350"/>
<dbReference type="EMBL" id="CP029487">
    <property type="protein sequence ID" value="QCT70201.1"/>
    <property type="molecule type" value="Genomic_DNA"/>
</dbReference>
<proteinExistence type="predicted"/>
<gene>
    <name evidence="2" type="ORF">CPZ25_002350</name>
</gene>
<evidence type="ECO:0000259" key="1">
    <source>
        <dbReference type="PROSITE" id="PS51750"/>
    </source>
</evidence>
<keyword evidence="3" id="KW-1185">Reference proteome</keyword>
<dbReference type="Pfam" id="PF03374">
    <property type="entry name" value="ANT"/>
    <property type="match status" value="1"/>
</dbReference>
<dbReference type="Proteomes" id="UP000218387">
    <property type="component" value="Chromosome"/>
</dbReference>
<dbReference type="InterPro" id="IPR003497">
    <property type="entry name" value="BRO_N_domain"/>
</dbReference>
<evidence type="ECO:0000313" key="3">
    <source>
        <dbReference type="Proteomes" id="UP000218387"/>
    </source>
</evidence>
<reference evidence="2 3" key="1">
    <citation type="submission" date="2018-05" db="EMBL/GenBank/DDBJ databases">
        <title>Genome comparison of Eubacterium sp.</title>
        <authorList>
            <person name="Feng Y."/>
            <person name="Sanchez-Andrea I."/>
            <person name="Stams A.J.M."/>
            <person name="De Vos W.M."/>
        </authorList>
    </citation>
    <scope>NUCLEOTIDE SEQUENCE [LARGE SCALE GENOMIC DNA]</scope>
    <source>
        <strain evidence="2 3">YI</strain>
    </source>
</reference>
<dbReference type="RefSeq" id="WP_096920846.1">
    <property type="nucleotide sequence ID" value="NZ_CP029487.1"/>
</dbReference>
<organism evidence="2 3">
    <name type="scientific">Eubacterium maltosivorans</name>
    <dbReference type="NCBI Taxonomy" id="2041044"/>
    <lineage>
        <taxon>Bacteria</taxon>
        <taxon>Bacillati</taxon>
        <taxon>Bacillota</taxon>
        <taxon>Clostridia</taxon>
        <taxon>Eubacteriales</taxon>
        <taxon>Eubacteriaceae</taxon>
        <taxon>Eubacterium</taxon>
    </lineage>
</organism>
<dbReference type="InterPro" id="IPR005039">
    <property type="entry name" value="Ant_C"/>
</dbReference>
<protein>
    <submittedName>
        <fullName evidence="2">Phage repressor protein/antirepressor Ant</fullName>
    </submittedName>
</protein>
<sequence>MAATIFTQTFESALFGRIRTLVEQEAADGQVTREWLVAADVCAALGYSKDASSIVRRHVSPADTSKRRILDANGHPQGMLVVNESGLYALIFGSTRPEAQSFKRYVTAVILPSIRRHGAYMEDDVMDRVQDDPEAMRELMAMLRAETAKNRVLSAKLNKLETRVRELKPAAAFGEAITASVGTISMGDMAKLLRQNGLNIGRNRLFTRLRQGGFLSAQKGSWNKPLQWTMELGYFEIEEGFFEKPLGGEKKTLWSVTRVTPKGQACLVDWFLTWDKEEKA</sequence>
<dbReference type="SMART" id="SM01040">
    <property type="entry name" value="Bro-N"/>
    <property type="match status" value="1"/>
</dbReference>
<accession>A0A4P9C6A2</accession>
<dbReference type="Pfam" id="PF02498">
    <property type="entry name" value="Bro-N"/>
    <property type="match status" value="1"/>
</dbReference>
<name>A0A4P9C6A2_EUBML</name>
<dbReference type="AlphaFoldDB" id="A0A4P9C6A2"/>